<protein>
    <submittedName>
        <fullName evidence="2">Lambda family phage portal protein</fullName>
    </submittedName>
</protein>
<organism evidence="2 3">
    <name type="scientific">Bartonella elizabethae Re6043vi</name>
    <dbReference type="NCBI Taxonomy" id="1094554"/>
    <lineage>
        <taxon>Bacteria</taxon>
        <taxon>Pseudomonadati</taxon>
        <taxon>Pseudomonadota</taxon>
        <taxon>Alphaproteobacteria</taxon>
        <taxon>Hyphomicrobiales</taxon>
        <taxon>Bartonellaceae</taxon>
        <taxon>Bartonella</taxon>
    </lineage>
</organism>
<dbReference type="EMBL" id="AILW01000003">
    <property type="protein sequence ID" value="EJF84192.1"/>
    <property type="molecule type" value="Genomic_DNA"/>
</dbReference>
<dbReference type="Proteomes" id="UP000008942">
    <property type="component" value="Unassembled WGS sequence"/>
</dbReference>
<evidence type="ECO:0000313" key="3">
    <source>
        <dbReference type="Proteomes" id="UP000008942"/>
    </source>
</evidence>
<reference evidence="2 3" key="1">
    <citation type="submission" date="2012-03" db="EMBL/GenBank/DDBJ databases">
        <title>The Genome Sequence of Bartonella elizabethae Re6043vi.</title>
        <authorList>
            <consortium name="The Broad Institute Genome Sequencing Platform"/>
            <consortium name="The Broad Institute Genome Sequencing Center for Infectious Disease"/>
            <person name="Feldgarden M."/>
            <person name="Kirby J."/>
            <person name="Kosoy M."/>
            <person name="Birtles R."/>
            <person name="Probert W.S."/>
            <person name="Chiaraviglio L."/>
            <person name="Young S.K."/>
            <person name="Zeng Q."/>
            <person name="Gargeya S."/>
            <person name="Fitzgerald M."/>
            <person name="Haas B."/>
            <person name="Abouelleil A."/>
            <person name="Alvarado L."/>
            <person name="Arachchi H.M."/>
            <person name="Berlin A."/>
            <person name="Chapman S.B."/>
            <person name="Gearin G."/>
            <person name="Goldberg J."/>
            <person name="Griggs A."/>
            <person name="Gujja S."/>
            <person name="Hansen M."/>
            <person name="Heiman D."/>
            <person name="Howarth C."/>
            <person name="Larimer J."/>
            <person name="Lui A."/>
            <person name="MacDonald P.J.P."/>
            <person name="McCowen C."/>
            <person name="Montmayeur A."/>
            <person name="Murphy C."/>
            <person name="Neiman D."/>
            <person name="Pearson M."/>
            <person name="Priest M."/>
            <person name="Roberts A."/>
            <person name="Saif S."/>
            <person name="Shea T."/>
            <person name="Sisk P."/>
            <person name="Stolte C."/>
            <person name="Sykes S."/>
            <person name="Wortman J."/>
            <person name="Nusbaum C."/>
            <person name="Birren B."/>
        </authorList>
    </citation>
    <scope>NUCLEOTIDE SEQUENCE [LARGE SCALE GENOMIC DNA]</scope>
    <source>
        <strain evidence="2 3">Re6043vi</strain>
    </source>
</reference>
<sequence>MAGLFNKITDFFKISRQHNPHFEAASKSRRMGGFDPAKKHINKAIEECGDTIVARSRWLYDNEALYGSATEEWVSAAVSDGIKPYPRIEGFQEEKKKLLDLWWQWVDEADYDEDASFYGLQATIAREVFLTGECFVRLHYVDLYGRSGVPLQLQVYPTEMLDLTYNGPAEIKGNYIRMGIEFNASGKRVAYHFWKHHPYDDCPSNTVFESQERVRIPAEMVIHIKERRIAGQLRGSPKITRSMTKIFQLESYDDAELDRKRTAALFAAFVKDSSPNVEKLSDNRDKNNVEEEYKAPVIVPGASLYLGENKEVTFSNPVEVGGSYEAFQFRNILKICSALNMPYAVVTGDVTRGNFSNVRTSIIQFRRHVKQWREHIIAFQFNRIVWERFVEMAVLGKCVNLPGWEENSLPWLQCESFAPPLEMIDPIKDISAEKEEIRAGLKTRRMALAERGFDIDNIHAELEEERTDARTRGLSFDTDYALAPSTANQLIDTEDSETSETYESNQDSKAHANGE</sequence>
<feature type="compositionally biased region" description="Basic and acidic residues" evidence="1">
    <location>
        <begin position="506"/>
        <end position="515"/>
    </location>
</feature>
<gene>
    <name evidence="2" type="ORF">MCU_00860</name>
</gene>
<keyword evidence="3" id="KW-1185">Reference proteome</keyword>
<comment type="caution">
    <text evidence="2">The sequence shown here is derived from an EMBL/GenBank/DDBJ whole genome shotgun (WGS) entry which is preliminary data.</text>
</comment>
<dbReference type="RefSeq" id="WP_005774044.1">
    <property type="nucleotide sequence ID" value="NZ_JH725139.1"/>
</dbReference>
<proteinExistence type="predicted"/>
<feature type="region of interest" description="Disordered" evidence="1">
    <location>
        <begin position="485"/>
        <end position="515"/>
    </location>
</feature>
<name>A0ABP2QPN2_BAREL</name>
<dbReference type="NCBIfam" id="TIGR01539">
    <property type="entry name" value="portal_lambda"/>
    <property type="match status" value="1"/>
</dbReference>
<evidence type="ECO:0000313" key="2">
    <source>
        <dbReference type="EMBL" id="EJF84192.1"/>
    </source>
</evidence>
<accession>A0ABP2QPN2</accession>
<dbReference type="Pfam" id="PF05136">
    <property type="entry name" value="Phage_portal_2"/>
    <property type="match status" value="1"/>
</dbReference>
<dbReference type="InterPro" id="IPR006429">
    <property type="entry name" value="Phage_lambda_portal"/>
</dbReference>
<evidence type="ECO:0000256" key="1">
    <source>
        <dbReference type="SAM" id="MobiDB-lite"/>
    </source>
</evidence>